<comment type="caution">
    <text evidence="1">The sequence shown here is derived from an EMBL/GenBank/DDBJ whole genome shotgun (WGS) entry which is preliminary data.</text>
</comment>
<dbReference type="EMBL" id="DTGG01000034">
    <property type="protein sequence ID" value="HFZ08711.1"/>
    <property type="molecule type" value="Genomic_DNA"/>
</dbReference>
<proteinExistence type="predicted"/>
<gene>
    <name evidence="1" type="ORF">ENV41_01060</name>
</gene>
<evidence type="ECO:0000313" key="1">
    <source>
        <dbReference type="EMBL" id="HFZ08711.1"/>
    </source>
</evidence>
<protein>
    <submittedName>
        <fullName evidence="1">Uncharacterized protein</fullName>
    </submittedName>
</protein>
<name>A0A7V3N469_UNCC3</name>
<accession>A0A7V3N469</accession>
<dbReference type="AlphaFoldDB" id="A0A7V3N469"/>
<sequence>MINVEAGAITCGVVEKALICGQCNRKFVPEIPDYLFEMALRGKVSIICSDCVGEKSHFKVDFQYSTSEIHP</sequence>
<reference evidence="1" key="1">
    <citation type="journal article" date="2020" name="mSystems">
        <title>Genome- and Community-Level Interaction Insights into Carbon Utilization and Element Cycling Functions of Hydrothermarchaeota in Hydrothermal Sediment.</title>
        <authorList>
            <person name="Zhou Z."/>
            <person name="Liu Y."/>
            <person name="Xu W."/>
            <person name="Pan J."/>
            <person name="Luo Z.H."/>
            <person name="Li M."/>
        </authorList>
    </citation>
    <scope>NUCLEOTIDE SEQUENCE [LARGE SCALE GENOMIC DNA]</scope>
    <source>
        <strain evidence="1">SpSt-757</strain>
    </source>
</reference>
<organism evidence="1">
    <name type="scientific">candidate division CPR3 bacterium</name>
    <dbReference type="NCBI Taxonomy" id="2268181"/>
    <lineage>
        <taxon>Bacteria</taxon>
        <taxon>Bacteria division CPR3</taxon>
    </lineage>
</organism>